<reference evidence="1" key="1">
    <citation type="submission" date="2023-10" db="EMBL/GenBank/DDBJ databases">
        <authorList>
            <person name="Hackl T."/>
        </authorList>
    </citation>
    <scope>NUCLEOTIDE SEQUENCE</scope>
</reference>
<dbReference type="EMBL" id="CAUWAG010000010">
    <property type="protein sequence ID" value="CAJ2507514.1"/>
    <property type="molecule type" value="Genomic_DNA"/>
</dbReference>
<name>A0AAI8YHJ4_9PEZI</name>
<proteinExistence type="predicted"/>
<gene>
    <name evidence="1" type="ORF">KHLLAP_LOCUS7982</name>
</gene>
<organism evidence="1 2">
    <name type="scientific">Anthostomella pinea</name>
    <dbReference type="NCBI Taxonomy" id="933095"/>
    <lineage>
        <taxon>Eukaryota</taxon>
        <taxon>Fungi</taxon>
        <taxon>Dikarya</taxon>
        <taxon>Ascomycota</taxon>
        <taxon>Pezizomycotina</taxon>
        <taxon>Sordariomycetes</taxon>
        <taxon>Xylariomycetidae</taxon>
        <taxon>Xylariales</taxon>
        <taxon>Xylariaceae</taxon>
        <taxon>Anthostomella</taxon>
    </lineage>
</organism>
<accession>A0AAI8YHJ4</accession>
<dbReference type="AlphaFoldDB" id="A0AAI8YHJ4"/>
<evidence type="ECO:0000313" key="2">
    <source>
        <dbReference type="Proteomes" id="UP001295740"/>
    </source>
</evidence>
<dbReference type="Proteomes" id="UP001295740">
    <property type="component" value="Unassembled WGS sequence"/>
</dbReference>
<comment type="caution">
    <text evidence="1">The sequence shown here is derived from an EMBL/GenBank/DDBJ whole genome shotgun (WGS) entry which is preliminary data.</text>
</comment>
<keyword evidence="2" id="KW-1185">Reference proteome</keyword>
<protein>
    <submittedName>
        <fullName evidence="1">Uu.00g087000.m01.CDS01</fullName>
    </submittedName>
</protein>
<evidence type="ECO:0000313" key="1">
    <source>
        <dbReference type="EMBL" id="CAJ2507514.1"/>
    </source>
</evidence>
<sequence>MPDWTRLPPEIRLMVLEELVRAEQKDDHKVSGYAVVSREWQVFFERHTFKKLKLHQGHLAELKRILHNTYRLPITVEDLWFNIQLPRFGCESCQTEESAFEEWQNNVIFTKAIWKLFKILGSWSRRRPLTDGKRMTLSLSAR</sequence>